<reference evidence="2" key="1">
    <citation type="submission" date="2020-02" db="EMBL/GenBank/DDBJ databases">
        <authorList>
            <person name="Meier V. D."/>
        </authorList>
    </citation>
    <scope>NUCLEOTIDE SEQUENCE</scope>
    <source>
        <strain evidence="2">AVDCRST_MAG68</strain>
    </source>
</reference>
<feature type="region of interest" description="Disordered" evidence="1">
    <location>
        <begin position="1"/>
        <end position="41"/>
    </location>
</feature>
<dbReference type="AlphaFoldDB" id="A0A6J4L150"/>
<organism evidence="2">
    <name type="scientific">uncultured Gemmatimonadota bacterium</name>
    <dbReference type="NCBI Taxonomy" id="203437"/>
    <lineage>
        <taxon>Bacteria</taxon>
        <taxon>Pseudomonadati</taxon>
        <taxon>Gemmatimonadota</taxon>
        <taxon>environmental samples</taxon>
    </lineage>
</organism>
<name>A0A6J4L150_9BACT</name>
<sequence>GRRGAAAPGAAARRPAARSRGERRRRGSGELPGVAAEPQAL</sequence>
<proteinExistence type="predicted"/>
<feature type="non-terminal residue" evidence="2">
    <location>
        <position position="1"/>
    </location>
</feature>
<accession>A0A6J4L150</accession>
<dbReference type="EMBL" id="CADCTW010000091">
    <property type="protein sequence ID" value="CAA9320345.1"/>
    <property type="molecule type" value="Genomic_DNA"/>
</dbReference>
<evidence type="ECO:0000256" key="1">
    <source>
        <dbReference type="SAM" id="MobiDB-lite"/>
    </source>
</evidence>
<feature type="non-terminal residue" evidence="2">
    <location>
        <position position="41"/>
    </location>
</feature>
<evidence type="ECO:0000313" key="2">
    <source>
        <dbReference type="EMBL" id="CAA9320345.1"/>
    </source>
</evidence>
<gene>
    <name evidence="2" type="ORF">AVDCRST_MAG68-1820</name>
</gene>
<feature type="compositionally biased region" description="Low complexity" evidence="1">
    <location>
        <begin position="1"/>
        <end position="14"/>
    </location>
</feature>
<protein>
    <submittedName>
        <fullName evidence="2">Uncharacterized protein</fullName>
    </submittedName>
</protein>
<feature type="compositionally biased region" description="Basic residues" evidence="1">
    <location>
        <begin position="15"/>
        <end position="26"/>
    </location>
</feature>